<name>A0A089LJM1_PAEBO</name>
<dbReference type="AlphaFoldDB" id="A0A089LJM1"/>
<dbReference type="HOGENOM" id="CLU_032957_4_3_9"/>
<keyword evidence="3" id="KW-1185">Reference proteome</keyword>
<dbReference type="OrthoDB" id="5522031at2"/>
<dbReference type="GO" id="GO:0006629">
    <property type="term" value="P:lipid metabolic process"/>
    <property type="evidence" value="ECO:0007669"/>
    <property type="project" value="InterPro"/>
</dbReference>
<evidence type="ECO:0000313" key="3">
    <source>
        <dbReference type="Proteomes" id="UP000029518"/>
    </source>
</evidence>
<organism evidence="2 3">
    <name type="scientific">Paenibacillus borealis</name>
    <dbReference type="NCBI Taxonomy" id="160799"/>
    <lineage>
        <taxon>Bacteria</taxon>
        <taxon>Bacillati</taxon>
        <taxon>Bacillota</taxon>
        <taxon>Bacilli</taxon>
        <taxon>Bacillales</taxon>
        <taxon>Paenibacillaceae</taxon>
        <taxon>Paenibacillus</taxon>
    </lineage>
</organism>
<dbReference type="Pfam" id="PF01764">
    <property type="entry name" value="Lipase_3"/>
    <property type="match status" value="1"/>
</dbReference>
<dbReference type="Gene3D" id="3.40.50.1820">
    <property type="entry name" value="alpha/beta hydrolase"/>
    <property type="match status" value="1"/>
</dbReference>
<dbReference type="EMBL" id="CP009285">
    <property type="protein sequence ID" value="AIQ59353.1"/>
    <property type="molecule type" value="Genomic_DNA"/>
</dbReference>
<accession>A0A089LJM1</accession>
<sequence>MGNMRNEQDWAIFLAAVCGQTYVQFEHADGSFVVPADFSVVHNFRAKSMGGISEPFGFILESPQEIIIAWRGSSSTTNWLSNMNAAQKKFKYIKEDCLTHRGFTDIYSSAREEILSILGTLSPEKTLYVTGHSLGGALATLCAIDIAANSAYSSPRLYTYGSPRVGDPAFAKAFSTYVRSSFRYANLFDVATYVPPTIYKLPRQEKKYYYTHVQTLYSLSFQNGTVELNHVLRSYFAVLSKARPEFTALLCAGNPGFCPVLELIT</sequence>
<feature type="domain" description="Fungal lipase-type" evidence="1">
    <location>
        <begin position="67"/>
        <end position="197"/>
    </location>
</feature>
<evidence type="ECO:0000259" key="1">
    <source>
        <dbReference type="Pfam" id="PF01764"/>
    </source>
</evidence>
<dbReference type="PANTHER" id="PTHR45856:SF24">
    <property type="entry name" value="FUNGAL LIPASE-LIKE DOMAIN-CONTAINING PROTEIN"/>
    <property type="match status" value="1"/>
</dbReference>
<gene>
    <name evidence="2" type="ORF">PBOR_22190</name>
</gene>
<dbReference type="CDD" id="cd00519">
    <property type="entry name" value="Lipase_3"/>
    <property type="match status" value="1"/>
</dbReference>
<proteinExistence type="predicted"/>
<dbReference type="InterPro" id="IPR029058">
    <property type="entry name" value="AB_hydrolase_fold"/>
</dbReference>
<dbReference type="InterPro" id="IPR051218">
    <property type="entry name" value="Sec_MonoDiacylglyc_Lipase"/>
</dbReference>
<dbReference type="InterPro" id="IPR002921">
    <property type="entry name" value="Fungal_lipase-type"/>
</dbReference>
<reference evidence="2" key="1">
    <citation type="submission" date="2014-08" db="EMBL/GenBank/DDBJ databases">
        <title>Comparative genomics of the Paenibacillus odorifer group.</title>
        <authorList>
            <person name="den Bakker H.C."/>
            <person name="Tsai Y.-C.Y.-C."/>
            <person name="Martin N."/>
            <person name="Korlach J."/>
            <person name="Wiedmann M."/>
        </authorList>
    </citation>
    <scope>NUCLEOTIDE SEQUENCE [LARGE SCALE GENOMIC DNA]</scope>
    <source>
        <strain evidence="2">DSM 13188</strain>
    </source>
</reference>
<protein>
    <submittedName>
        <fullName evidence="2">Lipase</fullName>
    </submittedName>
</protein>
<dbReference type="Proteomes" id="UP000029518">
    <property type="component" value="Chromosome"/>
</dbReference>
<dbReference type="KEGG" id="pbd:PBOR_22190"/>
<evidence type="ECO:0000313" key="2">
    <source>
        <dbReference type="EMBL" id="AIQ59353.1"/>
    </source>
</evidence>
<dbReference type="RefSeq" id="WP_042215153.1">
    <property type="nucleotide sequence ID" value="NZ_CP009285.1"/>
</dbReference>
<dbReference type="SUPFAM" id="SSF53474">
    <property type="entry name" value="alpha/beta-Hydrolases"/>
    <property type="match status" value="1"/>
</dbReference>
<dbReference type="PANTHER" id="PTHR45856">
    <property type="entry name" value="ALPHA/BETA-HYDROLASES SUPERFAMILY PROTEIN"/>
    <property type="match status" value="1"/>
</dbReference>